<reference evidence="3" key="2">
    <citation type="submission" date="2013-07" db="EMBL/GenBank/DDBJ databases">
        <authorList>
            <person name="Morais-Silva F.O."/>
            <person name="Rezende A.M."/>
            <person name="Pimentel C."/>
            <person name="Resende D.M."/>
            <person name="Santos C.I."/>
            <person name="Clemente C."/>
            <person name="de Oliveira L.M."/>
            <person name="da Silva S.M."/>
            <person name="Costa D.A."/>
            <person name="Varela-Raposo A."/>
            <person name="Horacio E.C.A."/>
            <person name="Matos M."/>
            <person name="Flores O."/>
            <person name="Ruiz J.C."/>
            <person name="Rodrigues-Pousada C."/>
        </authorList>
    </citation>
    <scope>NUCLEOTIDE SEQUENCE [LARGE SCALE GENOMIC DNA]</scope>
    <source>
        <strain evidence="3">ATCC 19364 / DSM 1382 / NCIMB 9332 / VKM B-1759</strain>
    </source>
</reference>
<dbReference type="Proteomes" id="UP000016587">
    <property type="component" value="Chromosome"/>
</dbReference>
<dbReference type="PATRIC" id="fig|1121448.10.peg.1669"/>
<keyword evidence="1" id="KW-1133">Transmembrane helix</keyword>
<gene>
    <name evidence="2" type="ORF">DGI_1683</name>
</gene>
<accession>T2GC64</accession>
<feature type="transmembrane region" description="Helical" evidence="1">
    <location>
        <begin position="6"/>
        <end position="25"/>
    </location>
</feature>
<evidence type="ECO:0000313" key="2">
    <source>
        <dbReference type="EMBL" id="AGW13502.1"/>
    </source>
</evidence>
<dbReference type="eggNOG" id="ENOG5031F53">
    <property type="taxonomic scope" value="Bacteria"/>
</dbReference>
<reference evidence="2 3" key="1">
    <citation type="journal article" date="2013" name="J. Bacteriol.">
        <title>Roles of HynAB and Ech, the only two hydrogenases found in the model sulfate reducer Desulfovibrio gigas.</title>
        <authorList>
            <person name="Morais-Silva F.O."/>
            <person name="Santos C.I."/>
            <person name="Rodrigues R."/>
            <person name="Pereira I.A."/>
            <person name="Rodrigues-Pousada C."/>
        </authorList>
    </citation>
    <scope>NUCLEOTIDE SEQUENCE [LARGE SCALE GENOMIC DNA]</scope>
    <source>
        <strain evidence="3">ATCC 19364 / DSM 1382 / NCIMB 9332 / VKM B-1759</strain>
    </source>
</reference>
<protein>
    <submittedName>
        <fullName evidence="2">Uncharacterized protein</fullName>
    </submittedName>
</protein>
<evidence type="ECO:0000313" key="3">
    <source>
        <dbReference type="Proteomes" id="UP000016587"/>
    </source>
</evidence>
<sequence length="135" mass="15803">MLASGGLGLFLAGLAGTVLLMVLLFKRRWLLTLARRRWLARQERLRARGRSRREALLLARQRRNLNELAALAREQLHRRRDSLSLGLYHQTQECIRHAVRTLQFDRLHALYELLHDAEADHSRVLQAFFQQEAQS</sequence>
<dbReference type="EMBL" id="CP006585">
    <property type="protein sequence ID" value="AGW13502.1"/>
    <property type="molecule type" value="Genomic_DNA"/>
</dbReference>
<dbReference type="AlphaFoldDB" id="T2GC64"/>
<keyword evidence="1" id="KW-0472">Membrane</keyword>
<dbReference type="HOGENOM" id="CLU_1882380_0_0_7"/>
<keyword evidence="1" id="KW-0812">Transmembrane</keyword>
<keyword evidence="3" id="KW-1185">Reference proteome</keyword>
<evidence type="ECO:0000256" key="1">
    <source>
        <dbReference type="SAM" id="Phobius"/>
    </source>
</evidence>
<proteinExistence type="predicted"/>
<organism evidence="2 3">
    <name type="scientific">Megalodesulfovibrio gigas (strain ATCC 19364 / DSM 1382 / NCIMB 9332 / VKM B-1759)</name>
    <name type="common">Desulfovibrio gigas</name>
    <dbReference type="NCBI Taxonomy" id="1121448"/>
    <lineage>
        <taxon>Bacteria</taxon>
        <taxon>Pseudomonadati</taxon>
        <taxon>Thermodesulfobacteriota</taxon>
        <taxon>Desulfovibrionia</taxon>
        <taxon>Desulfovibrionales</taxon>
        <taxon>Desulfovibrionaceae</taxon>
        <taxon>Megalodesulfovibrio</taxon>
    </lineage>
</organism>
<name>T2GC64_MEGG1</name>
<dbReference type="KEGG" id="dgg:DGI_1683"/>
<dbReference type="STRING" id="1121448.DGI_1683"/>